<dbReference type="AlphaFoldDB" id="A0A0B6YKG6"/>
<feature type="non-terminal residue" evidence="1">
    <location>
        <position position="1"/>
    </location>
</feature>
<proteinExistence type="predicted"/>
<accession>A0A0B6YKG6</accession>
<evidence type="ECO:0000313" key="1">
    <source>
        <dbReference type="EMBL" id="CEK56708.1"/>
    </source>
</evidence>
<feature type="non-terminal residue" evidence="1">
    <location>
        <position position="69"/>
    </location>
</feature>
<gene>
    <name evidence="1" type="primary">ORF28322</name>
</gene>
<sequence length="69" mass="7947">EGITMAAFDSICRNTQAFATCFQNRLPASINPADRFQALMFTRRDMERAYRGLCTLDLETLRRNARCLL</sequence>
<reference evidence="1" key="1">
    <citation type="submission" date="2014-12" db="EMBL/GenBank/DDBJ databases">
        <title>Insight into the proteome of Arion vulgaris.</title>
        <authorList>
            <person name="Aradska J."/>
            <person name="Bulat T."/>
            <person name="Smidak R."/>
            <person name="Sarate P."/>
            <person name="Gangsoo J."/>
            <person name="Sialana F."/>
            <person name="Bilban M."/>
            <person name="Lubec G."/>
        </authorList>
    </citation>
    <scope>NUCLEOTIDE SEQUENCE</scope>
    <source>
        <tissue evidence="1">Skin</tissue>
    </source>
</reference>
<name>A0A0B6YKG6_9EUPU</name>
<organism evidence="1">
    <name type="scientific">Arion vulgaris</name>
    <dbReference type="NCBI Taxonomy" id="1028688"/>
    <lineage>
        <taxon>Eukaryota</taxon>
        <taxon>Metazoa</taxon>
        <taxon>Spiralia</taxon>
        <taxon>Lophotrochozoa</taxon>
        <taxon>Mollusca</taxon>
        <taxon>Gastropoda</taxon>
        <taxon>Heterobranchia</taxon>
        <taxon>Euthyneura</taxon>
        <taxon>Panpulmonata</taxon>
        <taxon>Eupulmonata</taxon>
        <taxon>Stylommatophora</taxon>
        <taxon>Helicina</taxon>
        <taxon>Arionoidea</taxon>
        <taxon>Arionidae</taxon>
        <taxon>Arion</taxon>
    </lineage>
</organism>
<protein>
    <submittedName>
        <fullName evidence="1">Uncharacterized protein</fullName>
    </submittedName>
</protein>
<dbReference type="EMBL" id="HACG01009843">
    <property type="protein sequence ID" value="CEK56708.1"/>
    <property type="molecule type" value="Transcribed_RNA"/>
</dbReference>